<name>M4D153_BRACM</name>
<evidence type="ECO:0000313" key="1">
    <source>
        <dbReference type="EnsemblPlants" id="Bra010202.1-P"/>
    </source>
</evidence>
<organism evidence="1 2">
    <name type="scientific">Brassica campestris</name>
    <name type="common">Field mustard</name>
    <dbReference type="NCBI Taxonomy" id="3711"/>
    <lineage>
        <taxon>Eukaryota</taxon>
        <taxon>Viridiplantae</taxon>
        <taxon>Streptophyta</taxon>
        <taxon>Embryophyta</taxon>
        <taxon>Tracheophyta</taxon>
        <taxon>Spermatophyta</taxon>
        <taxon>Magnoliopsida</taxon>
        <taxon>eudicotyledons</taxon>
        <taxon>Gunneridae</taxon>
        <taxon>Pentapetalae</taxon>
        <taxon>rosids</taxon>
        <taxon>malvids</taxon>
        <taxon>Brassicales</taxon>
        <taxon>Brassicaceae</taxon>
        <taxon>Brassiceae</taxon>
        <taxon>Brassica</taxon>
    </lineage>
</organism>
<reference evidence="1 2" key="1">
    <citation type="journal article" date="2011" name="Nat. Genet.">
        <title>The genome of the mesopolyploid crop species Brassica rapa.</title>
        <authorList>
            <consortium name="Brassica rapa Genome Sequencing Project Consortium"/>
            <person name="Wang X."/>
            <person name="Wang H."/>
            <person name="Wang J."/>
            <person name="Sun R."/>
            <person name="Wu J."/>
            <person name="Liu S."/>
            <person name="Bai Y."/>
            <person name="Mun J.H."/>
            <person name="Bancroft I."/>
            <person name="Cheng F."/>
            <person name="Huang S."/>
            <person name="Li X."/>
            <person name="Hua W."/>
            <person name="Wang J."/>
            <person name="Wang X."/>
            <person name="Freeling M."/>
            <person name="Pires J.C."/>
            <person name="Paterson A.H."/>
            <person name="Chalhoub B."/>
            <person name="Wang B."/>
            <person name="Hayward A."/>
            <person name="Sharpe A.G."/>
            <person name="Park B.S."/>
            <person name="Weisshaar B."/>
            <person name="Liu B."/>
            <person name="Li B."/>
            <person name="Liu B."/>
            <person name="Tong C."/>
            <person name="Song C."/>
            <person name="Duran C."/>
            <person name="Peng C."/>
            <person name="Geng C."/>
            <person name="Koh C."/>
            <person name="Lin C."/>
            <person name="Edwards D."/>
            <person name="Mu D."/>
            <person name="Shen D."/>
            <person name="Soumpourou E."/>
            <person name="Li F."/>
            <person name="Fraser F."/>
            <person name="Conant G."/>
            <person name="Lassalle G."/>
            <person name="King G.J."/>
            <person name="Bonnema G."/>
            <person name="Tang H."/>
            <person name="Wang H."/>
            <person name="Belcram H."/>
            <person name="Zhou H."/>
            <person name="Hirakawa H."/>
            <person name="Abe H."/>
            <person name="Guo H."/>
            <person name="Wang H."/>
            <person name="Jin H."/>
            <person name="Parkin I.A."/>
            <person name="Batley J."/>
            <person name="Kim J.S."/>
            <person name="Just J."/>
            <person name="Li J."/>
            <person name="Xu J."/>
            <person name="Deng J."/>
            <person name="Kim J.A."/>
            <person name="Li J."/>
            <person name="Yu J."/>
            <person name="Meng J."/>
            <person name="Wang J."/>
            <person name="Min J."/>
            <person name="Poulain J."/>
            <person name="Wang J."/>
            <person name="Hatakeyama K."/>
            <person name="Wu K."/>
            <person name="Wang L."/>
            <person name="Fang L."/>
            <person name="Trick M."/>
            <person name="Links M.G."/>
            <person name="Zhao M."/>
            <person name="Jin M."/>
            <person name="Ramchiary N."/>
            <person name="Drou N."/>
            <person name="Berkman P.J."/>
            <person name="Cai Q."/>
            <person name="Huang Q."/>
            <person name="Li R."/>
            <person name="Tabata S."/>
            <person name="Cheng S."/>
            <person name="Zhang S."/>
            <person name="Zhang S."/>
            <person name="Huang S."/>
            <person name="Sato S."/>
            <person name="Sun S."/>
            <person name="Kwon S.J."/>
            <person name="Choi S.R."/>
            <person name="Lee T.H."/>
            <person name="Fan W."/>
            <person name="Zhao X."/>
            <person name="Tan X."/>
            <person name="Xu X."/>
            <person name="Wang Y."/>
            <person name="Qiu Y."/>
            <person name="Yin Y."/>
            <person name="Li Y."/>
            <person name="Du Y."/>
            <person name="Liao Y."/>
            <person name="Lim Y."/>
            <person name="Narusaka Y."/>
            <person name="Wang Y."/>
            <person name="Wang Z."/>
            <person name="Li Z."/>
            <person name="Wang Z."/>
            <person name="Xiong Z."/>
            <person name="Zhang Z."/>
        </authorList>
    </citation>
    <scope>NUCLEOTIDE SEQUENCE [LARGE SCALE GENOMIC DNA]</scope>
    <source>
        <strain evidence="1 2">cv. Chiifu-401-42</strain>
    </source>
</reference>
<reference evidence="1" key="3">
    <citation type="submission" date="2023-03" db="UniProtKB">
        <authorList>
            <consortium name="EnsemblPlants"/>
        </authorList>
    </citation>
    <scope>IDENTIFICATION</scope>
    <source>
        <strain evidence="1">cv. Chiifu-401-42</strain>
    </source>
</reference>
<reference evidence="1 2" key="2">
    <citation type="journal article" date="2018" name="Hortic Res">
        <title>Improved Brassica rapa reference genome by single-molecule sequencing and chromosome conformation capture technologies.</title>
        <authorList>
            <person name="Zhang L."/>
            <person name="Cai X."/>
            <person name="Wu J."/>
            <person name="Liu M."/>
            <person name="Grob S."/>
            <person name="Cheng F."/>
            <person name="Liang J."/>
            <person name="Cai C."/>
            <person name="Liu Z."/>
            <person name="Liu B."/>
            <person name="Wang F."/>
            <person name="Li S."/>
            <person name="Liu F."/>
            <person name="Li X."/>
            <person name="Cheng L."/>
            <person name="Yang W."/>
            <person name="Li M.H."/>
            <person name="Grossniklaus U."/>
            <person name="Zheng H."/>
            <person name="Wang X."/>
        </authorList>
    </citation>
    <scope>NUCLEOTIDE SEQUENCE [LARGE SCALE GENOMIC DNA]</scope>
    <source>
        <strain evidence="1 2">cv. Chiifu-401-42</strain>
    </source>
</reference>
<dbReference type="EnsemblPlants" id="Bra010202.1">
    <property type="protein sequence ID" value="Bra010202.1-P"/>
    <property type="gene ID" value="Bra010202"/>
</dbReference>
<accession>M4D153</accession>
<dbReference type="Gramene" id="Bra010202.1">
    <property type="protein sequence ID" value="Bra010202.1-P"/>
    <property type="gene ID" value="Bra010202"/>
</dbReference>
<proteinExistence type="predicted"/>
<dbReference type="Proteomes" id="UP000011750">
    <property type="component" value="Chromosome A06"/>
</dbReference>
<dbReference type="HOGENOM" id="CLU_3144868_0_0_1"/>
<keyword evidence="2" id="KW-1185">Reference proteome</keyword>
<evidence type="ECO:0000313" key="2">
    <source>
        <dbReference type="Proteomes" id="UP000011750"/>
    </source>
</evidence>
<sequence length="49" mass="5751">MRTRRRQADRSNSPNVRVGLHVRSNSLVRRVGRLARSNSPVRRIGWRGR</sequence>
<dbReference type="AlphaFoldDB" id="M4D153"/>
<dbReference type="InParanoid" id="M4D153"/>
<protein>
    <submittedName>
        <fullName evidence="1">Uncharacterized protein</fullName>
    </submittedName>
</protein>